<evidence type="ECO:0000313" key="3">
    <source>
        <dbReference type="Proteomes" id="UP000610960"/>
    </source>
</evidence>
<feature type="transmembrane region" description="Helical" evidence="1">
    <location>
        <begin position="15"/>
        <end position="36"/>
    </location>
</feature>
<dbReference type="EMBL" id="BMNL01000001">
    <property type="protein sequence ID" value="GGP19968.1"/>
    <property type="molecule type" value="Genomic_DNA"/>
</dbReference>
<dbReference type="AlphaFoldDB" id="A0A830GWZ3"/>
<sequence>MDVFDAAKWREAVKLINYGYGGLMIGLLAWLTYLIAGHYTFGTNINPLINATTIAVVATVVFVGVNVAYETIIQPIDKKRGKTTGKGGAGKSKGKTR</sequence>
<feature type="transmembrane region" description="Helical" evidence="1">
    <location>
        <begin position="48"/>
        <end position="69"/>
    </location>
</feature>
<dbReference type="RefSeq" id="WP_188595932.1">
    <property type="nucleotide sequence ID" value="NZ_BMNL01000001.1"/>
</dbReference>
<reference evidence="2" key="1">
    <citation type="journal article" date="2014" name="Int. J. Syst. Evol. Microbiol.">
        <title>Complete genome sequence of Corynebacterium casei LMG S-19264T (=DSM 44701T), isolated from a smear-ripened cheese.</title>
        <authorList>
            <consortium name="US DOE Joint Genome Institute (JGI-PGF)"/>
            <person name="Walter F."/>
            <person name="Albersmeier A."/>
            <person name="Kalinowski J."/>
            <person name="Ruckert C."/>
        </authorList>
    </citation>
    <scope>NUCLEOTIDE SEQUENCE</scope>
    <source>
        <strain evidence="2">JCM 10088</strain>
    </source>
</reference>
<evidence type="ECO:0000313" key="2">
    <source>
        <dbReference type="EMBL" id="GGP19968.1"/>
    </source>
</evidence>
<keyword evidence="3" id="KW-1185">Reference proteome</keyword>
<organism evidence="2 3">
    <name type="scientific">Thermocladium modestius</name>
    <dbReference type="NCBI Taxonomy" id="62609"/>
    <lineage>
        <taxon>Archaea</taxon>
        <taxon>Thermoproteota</taxon>
        <taxon>Thermoprotei</taxon>
        <taxon>Thermoproteales</taxon>
        <taxon>Thermoproteaceae</taxon>
        <taxon>Thermocladium</taxon>
    </lineage>
</organism>
<proteinExistence type="predicted"/>
<keyword evidence="1" id="KW-1133">Transmembrane helix</keyword>
<comment type="caution">
    <text evidence="2">The sequence shown here is derived from an EMBL/GenBank/DDBJ whole genome shotgun (WGS) entry which is preliminary data.</text>
</comment>
<evidence type="ECO:0000256" key="1">
    <source>
        <dbReference type="SAM" id="Phobius"/>
    </source>
</evidence>
<dbReference type="Proteomes" id="UP000610960">
    <property type="component" value="Unassembled WGS sequence"/>
</dbReference>
<keyword evidence="1" id="KW-0812">Transmembrane</keyword>
<reference evidence="2" key="2">
    <citation type="submission" date="2020-09" db="EMBL/GenBank/DDBJ databases">
        <authorList>
            <person name="Sun Q."/>
            <person name="Ohkuma M."/>
        </authorList>
    </citation>
    <scope>NUCLEOTIDE SEQUENCE</scope>
    <source>
        <strain evidence="2">JCM 10088</strain>
    </source>
</reference>
<gene>
    <name evidence="2" type="ORF">GCM10007981_05830</name>
</gene>
<protein>
    <submittedName>
        <fullName evidence="2">Uncharacterized protein</fullName>
    </submittedName>
</protein>
<accession>A0A830GWZ3</accession>
<keyword evidence="1" id="KW-0472">Membrane</keyword>
<name>A0A830GWZ3_9CREN</name>